<dbReference type="OrthoDB" id="663108at2759"/>
<dbReference type="EMBL" id="JAMYWD010000004">
    <property type="protein sequence ID" value="KAJ4974068.1"/>
    <property type="molecule type" value="Genomic_DNA"/>
</dbReference>
<sequence>MKREARQHGMVRSYEISRPSYTKIVNMVESPAIGGIFMKVSSKPTNHSKFTGMCYRPRCRNCLTQPTSKSKAKAKGTHKQTSIDLLINDRSKFVKVEGSATAILGQLATRDDQYWDYYEDEEAEVEYELDDV</sequence>
<evidence type="ECO:0000313" key="2">
    <source>
        <dbReference type="Proteomes" id="UP001141806"/>
    </source>
</evidence>
<evidence type="ECO:0000313" key="1">
    <source>
        <dbReference type="EMBL" id="KAJ4974068.1"/>
    </source>
</evidence>
<dbReference type="PANTHER" id="PTHR34278">
    <property type="entry name" value="PROTEIN THI031, PUTATIVE-RELATED"/>
    <property type="match status" value="1"/>
</dbReference>
<protein>
    <submittedName>
        <fullName evidence="1">Uncharacterized protein</fullName>
    </submittedName>
</protein>
<reference evidence="1" key="1">
    <citation type="journal article" date="2023" name="Plant J.">
        <title>The genome of the king protea, Protea cynaroides.</title>
        <authorList>
            <person name="Chang J."/>
            <person name="Duong T.A."/>
            <person name="Schoeman C."/>
            <person name="Ma X."/>
            <person name="Roodt D."/>
            <person name="Barker N."/>
            <person name="Li Z."/>
            <person name="Van de Peer Y."/>
            <person name="Mizrachi E."/>
        </authorList>
    </citation>
    <scope>NUCLEOTIDE SEQUENCE</scope>
    <source>
        <tissue evidence="1">Young leaves</tissue>
    </source>
</reference>
<keyword evidence="2" id="KW-1185">Reference proteome</keyword>
<accession>A0A9Q0QW19</accession>
<dbReference type="AlphaFoldDB" id="A0A9Q0QW19"/>
<comment type="caution">
    <text evidence="1">The sequence shown here is derived from an EMBL/GenBank/DDBJ whole genome shotgun (WGS) entry which is preliminary data.</text>
</comment>
<proteinExistence type="predicted"/>
<dbReference type="Proteomes" id="UP001141806">
    <property type="component" value="Unassembled WGS sequence"/>
</dbReference>
<dbReference type="PANTHER" id="PTHR34278:SF1">
    <property type="entry name" value="PROTEIN THI031, PUTATIVE-RELATED"/>
    <property type="match status" value="1"/>
</dbReference>
<gene>
    <name evidence="1" type="ORF">NE237_007242</name>
</gene>
<organism evidence="1 2">
    <name type="scientific">Protea cynaroides</name>
    <dbReference type="NCBI Taxonomy" id="273540"/>
    <lineage>
        <taxon>Eukaryota</taxon>
        <taxon>Viridiplantae</taxon>
        <taxon>Streptophyta</taxon>
        <taxon>Embryophyta</taxon>
        <taxon>Tracheophyta</taxon>
        <taxon>Spermatophyta</taxon>
        <taxon>Magnoliopsida</taxon>
        <taxon>Proteales</taxon>
        <taxon>Proteaceae</taxon>
        <taxon>Protea</taxon>
    </lineage>
</organism>
<name>A0A9Q0QW19_9MAGN</name>